<comment type="caution">
    <text evidence="1">The sequence shown here is derived from an EMBL/GenBank/DDBJ whole genome shotgun (WGS) entry which is preliminary data.</text>
</comment>
<dbReference type="EMBL" id="ACKY01000099">
    <property type="protein sequence ID" value="EEV88177.1"/>
    <property type="molecule type" value="Genomic_DNA"/>
</dbReference>
<sequence length="40" mass="4209">MPLSGFTQADFVVNAQSEGAILAGKTIAVTLVFAALRRDE</sequence>
<keyword evidence="2" id="KW-1185">Reference proteome</keyword>
<proteinExistence type="predicted"/>
<accession>C8NB11</accession>
<reference evidence="1 2" key="1">
    <citation type="submission" date="2009-08" db="EMBL/GenBank/DDBJ databases">
        <authorList>
            <person name="Qin X."/>
            <person name="Bachman B."/>
            <person name="Battles P."/>
            <person name="Bell A."/>
            <person name="Bess C."/>
            <person name="Bickham C."/>
            <person name="Chaboub L."/>
            <person name="Chen D."/>
            <person name="Coyle M."/>
            <person name="Deiros D.R."/>
            <person name="Dinh H."/>
            <person name="Forbes L."/>
            <person name="Fowler G."/>
            <person name="Francisco L."/>
            <person name="Fu Q."/>
            <person name="Gubbala S."/>
            <person name="Hale W."/>
            <person name="Han Y."/>
            <person name="Hemphill L."/>
            <person name="Highlander S.K."/>
            <person name="Hirani K."/>
            <person name="Hogues M."/>
            <person name="Jackson L."/>
            <person name="Jakkamsetti A."/>
            <person name="Javaid M."/>
            <person name="Jiang H."/>
            <person name="Korchina V."/>
            <person name="Kovar C."/>
            <person name="Lara F."/>
            <person name="Lee S."/>
            <person name="Mata R."/>
            <person name="Mathew T."/>
            <person name="Moen C."/>
            <person name="Morales K."/>
            <person name="Munidasa M."/>
            <person name="Nazareth L."/>
            <person name="Ngo R."/>
            <person name="Nguyen L."/>
            <person name="Okwuonu G."/>
            <person name="Ongeri F."/>
            <person name="Patil S."/>
            <person name="Petrosino J."/>
            <person name="Pham C."/>
            <person name="Pham P."/>
            <person name="Pu L.-L."/>
            <person name="Puazo M."/>
            <person name="Raj R."/>
            <person name="Reid J."/>
            <person name="Rouhana J."/>
            <person name="Saada N."/>
            <person name="Shang Y."/>
            <person name="Simmons D."/>
            <person name="Thornton R."/>
            <person name="Warren J."/>
            <person name="Weissenberger G."/>
            <person name="Zhang J."/>
            <person name="Zhang L."/>
            <person name="Zhou C."/>
            <person name="Zhu D."/>
            <person name="Muzny D."/>
            <person name="Worley K."/>
            <person name="Gibbs R."/>
        </authorList>
    </citation>
    <scope>NUCLEOTIDE SEQUENCE [LARGE SCALE GENOMIC DNA]</scope>
    <source>
        <strain evidence="2">ATCC 15826 / DSM 8339 / NCTC 10426 / 6573</strain>
    </source>
</reference>
<dbReference type="HOGENOM" id="CLU_3286754_0_0_6"/>
<dbReference type="Proteomes" id="UP000004870">
    <property type="component" value="Unassembled WGS sequence"/>
</dbReference>
<organism evidence="1 2">
    <name type="scientific">Cardiobacterium hominis (strain ATCC 15826 / DSM 8339 / NCTC 10426 / 6573)</name>
    <dbReference type="NCBI Taxonomy" id="638300"/>
    <lineage>
        <taxon>Bacteria</taxon>
        <taxon>Pseudomonadati</taxon>
        <taxon>Pseudomonadota</taxon>
        <taxon>Gammaproteobacteria</taxon>
        <taxon>Cardiobacteriales</taxon>
        <taxon>Cardiobacteriaceae</taxon>
        <taxon>Cardiobacterium</taxon>
    </lineage>
</organism>
<dbReference type="AlphaFoldDB" id="C8NB11"/>
<evidence type="ECO:0000313" key="1">
    <source>
        <dbReference type="EMBL" id="EEV88177.1"/>
    </source>
</evidence>
<name>C8NB11_CARH6</name>
<gene>
    <name evidence="1" type="ORF">HMPREF0198_1689</name>
</gene>
<evidence type="ECO:0000313" key="2">
    <source>
        <dbReference type="Proteomes" id="UP000004870"/>
    </source>
</evidence>
<protein>
    <submittedName>
        <fullName evidence="1">Uncharacterized protein</fullName>
    </submittedName>
</protein>